<dbReference type="Proteomes" id="UP000022910">
    <property type="component" value="Unassembled WGS sequence"/>
</dbReference>
<reference evidence="1 2" key="1">
    <citation type="submission" date="2014-02" db="EMBL/GenBank/DDBJ databases">
        <title>Single nucleus genome sequencing reveals high similarity among nuclei of an endomycorrhizal fungus.</title>
        <authorList>
            <person name="Lin K."/>
            <person name="Geurts R."/>
            <person name="Zhang Z."/>
            <person name="Limpens E."/>
            <person name="Saunders D.G."/>
            <person name="Mu D."/>
            <person name="Pang E."/>
            <person name="Cao H."/>
            <person name="Cha H."/>
            <person name="Lin T."/>
            <person name="Zhou Q."/>
            <person name="Shang Y."/>
            <person name="Li Y."/>
            <person name="Ivanov S."/>
            <person name="Sharma T."/>
            <person name="Velzen R.V."/>
            <person name="Ruijter N.D."/>
            <person name="Aanen D.K."/>
            <person name="Win J."/>
            <person name="Kamoun S."/>
            <person name="Bisseling T."/>
            <person name="Huang S."/>
        </authorList>
    </citation>
    <scope>NUCLEOTIDE SEQUENCE [LARGE SCALE GENOMIC DNA]</scope>
    <source>
        <strain evidence="2">DAOM197198w</strain>
    </source>
</reference>
<accession>A0A015KN70</accession>
<sequence length="52" mass="6211">MDKIKSSNENVKGLIDIKIKCWIESVNHLKQWKKQFKRGRYYLMALAPTVFL</sequence>
<evidence type="ECO:0000313" key="2">
    <source>
        <dbReference type="Proteomes" id="UP000022910"/>
    </source>
</evidence>
<dbReference type="HOGENOM" id="CLU_3088509_0_0_1"/>
<evidence type="ECO:0000313" key="1">
    <source>
        <dbReference type="EMBL" id="EXX69009.1"/>
    </source>
</evidence>
<name>A0A015KN70_RHIIW</name>
<gene>
    <name evidence="1" type="ORF">RirG_099830</name>
</gene>
<dbReference type="AlphaFoldDB" id="A0A015KN70"/>
<dbReference type="EMBL" id="JEMT01017029">
    <property type="protein sequence ID" value="EXX69009.1"/>
    <property type="molecule type" value="Genomic_DNA"/>
</dbReference>
<keyword evidence="2" id="KW-1185">Reference proteome</keyword>
<proteinExistence type="predicted"/>
<organism evidence="1 2">
    <name type="scientific">Rhizophagus irregularis (strain DAOM 197198w)</name>
    <name type="common">Glomus intraradices</name>
    <dbReference type="NCBI Taxonomy" id="1432141"/>
    <lineage>
        <taxon>Eukaryota</taxon>
        <taxon>Fungi</taxon>
        <taxon>Fungi incertae sedis</taxon>
        <taxon>Mucoromycota</taxon>
        <taxon>Glomeromycotina</taxon>
        <taxon>Glomeromycetes</taxon>
        <taxon>Glomerales</taxon>
        <taxon>Glomeraceae</taxon>
        <taxon>Rhizophagus</taxon>
    </lineage>
</organism>
<protein>
    <submittedName>
        <fullName evidence="1">Uncharacterized protein</fullName>
    </submittedName>
</protein>
<comment type="caution">
    <text evidence="1">The sequence shown here is derived from an EMBL/GenBank/DDBJ whole genome shotgun (WGS) entry which is preliminary data.</text>
</comment>